<gene>
    <name evidence="6" type="ORF">E5Z56_01960</name>
</gene>
<dbReference type="GO" id="GO:0005886">
    <property type="term" value="C:plasma membrane"/>
    <property type="evidence" value="ECO:0007669"/>
    <property type="project" value="TreeGrafter"/>
</dbReference>
<keyword evidence="3 5" id="KW-1133">Transmembrane helix</keyword>
<feature type="transmembrane region" description="Helical" evidence="5">
    <location>
        <begin position="108"/>
        <end position="126"/>
    </location>
</feature>
<protein>
    <submittedName>
        <fullName evidence="6">Energy-coupling factor transporter transmembrane protein EcfT</fullName>
    </submittedName>
</protein>
<dbReference type="EMBL" id="CP039381">
    <property type="protein sequence ID" value="QCT06205.1"/>
    <property type="molecule type" value="Genomic_DNA"/>
</dbReference>
<evidence type="ECO:0000313" key="7">
    <source>
        <dbReference type="Proteomes" id="UP000301475"/>
    </source>
</evidence>
<evidence type="ECO:0000256" key="3">
    <source>
        <dbReference type="ARBA" id="ARBA00022989"/>
    </source>
</evidence>
<dbReference type="AlphaFoldDB" id="A0A4P8XTA4"/>
<evidence type="ECO:0000256" key="4">
    <source>
        <dbReference type="ARBA" id="ARBA00023136"/>
    </source>
</evidence>
<dbReference type="Pfam" id="PF02361">
    <property type="entry name" value="CbiQ"/>
    <property type="match status" value="1"/>
</dbReference>
<dbReference type="OrthoDB" id="2039442at2"/>
<proteinExistence type="predicted"/>
<dbReference type="PANTHER" id="PTHR33514:SF13">
    <property type="entry name" value="PROTEIN ABCI12, CHLOROPLASTIC"/>
    <property type="match status" value="1"/>
</dbReference>
<feature type="transmembrane region" description="Helical" evidence="5">
    <location>
        <begin position="71"/>
        <end position="88"/>
    </location>
</feature>
<sequence>MLVVILWRKTMESNKLKSFATIHPAVLMVYFLSEIVISMFSTNPIILGVGLVGGLLFFLMIQDIKVFLKDLTFYIPMFLLITIINPLFSHNGVTPLFFMNGNPVTMEAIIYGMDIALMLMAVIYWCKCYSLIMTTDKFLYLFGKAIPKLSLVLSMALRFIPLFKEKLHEIRNVQSSIGLYDRKGFVNKITSELKVFSALITWSLENSVETASSMKARGYGLKGRTHFSMYKFRSRDLMYLLAIVIFFGIVIVGMAMGVTDFSFYPEISNFNFGISQIIVYISFALLSFIPFVSEVWEVIVWKYSVSKI</sequence>
<organism evidence="6 7">
    <name type="scientific">Ruminococcus bovis</name>
    <dbReference type="NCBI Taxonomy" id="2564099"/>
    <lineage>
        <taxon>Bacteria</taxon>
        <taxon>Bacillati</taxon>
        <taxon>Bacillota</taxon>
        <taxon>Clostridia</taxon>
        <taxon>Eubacteriales</taxon>
        <taxon>Oscillospiraceae</taxon>
        <taxon>Ruminococcus</taxon>
    </lineage>
</organism>
<evidence type="ECO:0000256" key="5">
    <source>
        <dbReference type="SAM" id="Phobius"/>
    </source>
</evidence>
<keyword evidence="4 5" id="KW-0472">Membrane</keyword>
<feature type="transmembrane region" description="Helical" evidence="5">
    <location>
        <begin position="45"/>
        <end position="64"/>
    </location>
</feature>
<dbReference type="Proteomes" id="UP000301475">
    <property type="component" value="Chromosome"/>
</dbReference>
<dbReference type="PANTHER" id="PTHR33514">
    <property type="entry name" value="PROTEIN ABCI12, CHLOROPLASTIC"/>
    <property type="match status" value="1"/>
</dbReference>
<evidence type="ECO:0000313" key="6">
    <source>
        <dbReference type="EMBL" id="QCT06205.1"/>
    </source>
</evidence>
<accession>A0A4P8XTA4</accession>
<keyword evidence="7" id="KW-1185">Reference proteome</keyword>
<dbReference type="CDD" id="cd16914">
    <property type="entry name" value="EcfT"/>
    <property type="match status" value="1"/>
</dbReference>
<dbReference type="KEGG" id="ruj:E5Z56_01960"/>
<name>A0A4P8XTA4_9FIRM</name>
<feature type="transmembrane region" description="Helical" evidence="5">
    <location>
        <begin position="237"/>
        <end position="258"/>
    </location>
</feature>
<dbReference type="InterPro" id="IPR003339">
    <property type="entry name" value="ABC/ECF_trnsptr_transmembrane"/>
</dbReference>
<reference evidence="6 7" key="1">
    <citation type="submission" date="2019-04" db="EMBL/GenBank/DDBJ databases">
        <authorList>
            <person name="Embree M."/>
            <person name="Gaffney J.R."/>
        </authorList>
    </citation>
    <scope>NUCLEOTIDE SEQUENCE [LARGE SCALE GENOMIC DNA]</scope>
    <source>
        <strain evidence="6 7">JE7A12</strain>
    </source>
</reference>
<keyword evidence="2 5" id="KW-0812">Transmembrane</keyword>
<evidence type="ECO:0000256" key="2">
    <source>
        <dbReference type="ARBA" id="ARBA00022692"/>
    </source>
</evidence>
<comment type="subcellular location">
    <subcellularLocation>
        <location evidence="1">Membrane</location>
        <topology evidence="1">Multi-pass membrane protein</topology>
    </subcellularLocation>
</comment>
<evidence type="ECO:0000256" key="1">
    <source>
        <dbReference type="ARBA" id="ARBA00004141"/>
    </source>
</evidence>
<feature type="transmembrane region" description="Helical" evidence="5">
    <location>
        <begin position="270"/>
        <end position="292"/>
    </location>
</feature>